<feature type="compositionally biased region" description="Low complexity" evidence="1">
    <location>
        <begin position="43"/>
        <end position="54"/>
    </location>
</feature>
<name>A0ABN2A518_9ACTN</name>
<reference evidence="3 4" key="1">
    <citation type="journal article" date="2019" name="Int. J. Syst. Evol. Microbiol.">
        <title>The Global Catalogue of Microorganisms (GCM) 10K type strain sequencing project: providing services to taxonomists for standard genome sequencing and annotation.</title>
        <authorList>
            <consortium name="The Broad Institute Genomics Platform"/>
            <consortium name="The Broad Institute Genome Sequencing Center for Infectious Disease"/>
            <person name="Wu L."/>
            <person name="Ma J."/>
        </authorList>
    </citation>
    <scope>NUCLEOTIDE SEQUENCE [LARGE SCALE GENOMIC DNA]</scope>
    <source>
        <strain evidence="3 4">JCM 14942</strain>
    </source>
</reference>
<evidence type="ECO:0000313" key="4">
    <source>
        <dbReference type="Proteomes" id="UP001500842"/>
    </source>
</evidence>
<dbReference type="Proteomes" id="UP001500842">
    <property type="component" value="Unassembled WGS sequence"/>
</dbReference>
<evidence type="ECO:0000256" key="1">
    <source>
        <dbReference type="SAM" id="MobiDB-lite"/>
    </source>
</evidence>
<dbReference type="EMBL" id="BAAAOR010000012">
    <property type="protein sequence ID" value="GAA1511560.1"/>
    <property type="molecule type" value="Genomic_DNA"/>
</dbReference>
<keyword evidence="4" id="KW-1185">Reference proteome</keyword>
<evidence type="ECO:0008006" key="5">
    <source>
        <dbReference type="Google" id="ProtNLM"/>
    </source>
</evidence>
<feature type="region of interest" description="Disordered" evidence="1">
    <location>
        <begin position="33"/>
        <end position="59"/>
    </location>
</feature>
<gene>
    <name evidence="3" type="ORF">GCM10009788_14950</name>
</gene>
<comment type="caution">
    <text evidence="3">The sequence shown here is derived from an EMBL/GenBank/DDBJ whole genome shotgun (WGS) entry which is preliminary data.</text>
</comment>
<proteinExistence type="predicted"/>
<organism evidence="3 4">
    <name type="scientific">Nocardioides humi</name>
    <dbReference type="NCBI Taxonomy" id="449461"/>
    <lineage>
        <taxon>Bacteria</taxon>
        <taxon>Bacillati</taxon>
        <taxon>Actinomycetota</taxon>
        <taxon>Actinomycetes</taxon>
        <taxon>Propionibacteriales</taxon>
        <taxon>Nocardioidaceae</taxon>
        <taxon>Nocardioides</taxon>
    </lineage>
</organism>
<sequence length="163" mass="16528">MSERSPLLPRLGLGLVLVVVLVVTLFLGRGGDDPADGGPAGPPDQSGSPGPSAPTTVPSDEEFCDAYRVLAAAQSQYAAQPDSAAEALRRAADDLIDGGVPDSMSALVRTGYYVEISGVYGSLGDELDRSAVPGALEDDGTGTSISGTVGAFGGWLAQYCPAR</sequence>
<dbReference type="RefSeq" id="WP_141005807.1">
    <property type="nucleotide sequence ID" value="NZ_BAAAOR010000012.1"/>
</dbReference>
<protein>
    <recommendedName>
        <fullName evidence="5">DUF732 domain-containing protein</fullName>
    </recommendedName>
</protein>
<evidence type="ECO:0000256" key="2">
    <source>
        <dbReference type="SAM" id="Phobius"/>
    </source>
</evidence>
<accession>A0ABN2A518</accession>
<keyword evidence="2" id="KW-0812">Transmembrane</keyword>
<feature type="transmembrane region" description="Helical" evidence="2">
    <location>
        <begin position="7"/>
        <end position="27"/>
    </location>
</feature>
<keyword evidence="2" id="KW-1133">Transmembrane helix</keyword>
<evidence type="ECO:0000313" key="3">
    <source>
        <dbReference type="EMBL" id="GAA1511560.1"/>
    </source>
</evidence>
<keyword evidence="2" id="KW-0472">Membrane</keyword>